<accession>A0ABY7F9M7</accession>
<keyword evidence="2 7" id="KW-0472">Membrane</keyword>
<gene>
    <name evidence="10" type="ORF">MAR_032453</name>
</gene>
<feature type="compositionally biased region" description="Polar residues" evidence="6">
    <location>
        <begin position="351"/>
        <end position="361"/>
    </location>
</feature>
<dbReference type="InterPro" id="IPR051275">
    <property type="entry name" value="Cell_adhesion_signaling"/>
</dbReference>
<evidence type="ECO:0000256" key="2">
    <source>
        <dbReference type="ARBA" id="ARBA00023136"/>
    </source>
</evidence>
<organism evidence="10 11">
    <name type="scientific">Mya arenaria</name>
    <name type="common">Soft-shell clam</name>
    <dbReference type="NCBI Taxonomy" id="6604"/>
    <lineage>
        <taxon>Eukaryota</taxon>
        <taxon>Metazoa</taxon>
        <taxon>Spiralia</taxon>
        <taxon>Lophotrochozoa</taxon>
        <taxon>Mollusca</taxon>
        <taxon>Bivalvia</taxon>
        <taxon>Autobranchia</taxon>
        <taxon>Heteroconchia</taxon>
        <taxon>Euheterodonta</taxon>
        <taxon>Imparidentia</taxon>
        <taxon>Neoheterodontei</taxon>
        <taxon>Myida</taxon>
        <taxon>Myoidea</taxon>
        <taxon>Myidae</taxon>
        <taxon>Mya</taxon>
    </lineage>
</organism>
<dbReference type="InterPro" id="IPR013162">
    <property type="entry name" value="CD80_C2-set"/>
</dbReference>
<dbReference type="Gene3D" id="2.60.40.10">
    <property type="entry name" value="Immunoglobulins"/>
    <property type="match status" value="3"/>
</dbReference>
<proteinExistence type="predicted"/>
<dbReference type="EMBL" id="CP111021">
    <property type="protein sequence ID" value="WAR17859.1"/>
    <property type="molecule type" value="Genomic_DNA"/>
</dbReference>
<dbReference type="Proteomes" id="UP001164746">
    <property type="component" value="Chromosome 10"/>
</dbReference>
<feature type="domain" description="Ig-like" evidence="9">
    <location>
        <begin position="185"/>
        <end position="286"/>
    </location>
</feature>
<keyword evidence="11" id="KW-1185">Reference proteome</keyword>
<evidence type="ECO:0000256" key="7">
    <source>
        <dbReference type="SAM" id="Phobius"/>
    </source>
</evidence>
<comment type="subcellular location">
    <subcellularLocation>
        <location evidence="1">Membrane</location>
        <topology evidence="1">Single-pass type I membrane protein</topology>
    </subcellularLocation>
</comment>
<protein>
    <recommendedName>
        <fullName evidence="9">Ig-like domain-containing protein</fullName>
    </recommendedName>
</protein>
<dbReference type="PROSITE" id="PS50835">
    <property type="entry name" value="IG_LIKE"/>
    <property type="match status" value="3"/>
</dbReference>
<keyword evidence="5" id="KW-0393">Immunoglobulin domain</keyword>
<keyword evidence="7" id="KW-1133">Transmembrane helix</keyword>
<dbReference type="PANTHER" id="PTHR11640:SF31">
    <property type="entry name" value="IRREGULAR CHIASM C-ROUGHEST PROTEIN-RELATED"/>
    <property type="match status" value="1"/>
</dbReference>
<name>A0ABY7F9M7_MYAAR</name>
<feature type="transmembrane region" description="Helical" evidence="7">
    <location>
        <begin position="310"/>
        <end position="333"/>
    </location>
</feature>
<feature type="domain" description="Ig-like" evidence="9">
    <location>
        <begin position="28"/>
        <end position="130"/>
    </location>
</feature>
<evidence type="ECO:0000256" key="1">
    <source>
        <dbReference type="ARBA" id="ARBA00004479"/>
    </source>
</evidence>
<evidence type="ECO:0000256" key="3">
    <source>
        <dbReference type="ARBA" id="ARBA00023157"/>
    </source>
</evidence>
<keyword evidence="3" id="KW-1015">Disulfide bond</keyword>
<evidence type="ECO:0000256" key="8">
    <source>
        <dbReference type="SAM" id="SignalP"/>
    </source>
</evidence>
<dbReference type="InterPro" id="IPR003599">
    <property type="entry name" value="Ig_sub"/>
</dbReference>
<evidence type="ECO:0000259" key="9">
    <source>
        <dbReference type="PROSITE" id="PS50835"/>
    </source>
</evidence>
<evidence type="ECO:0000313" key="11">
    <source>
        <dbReference type="Proteomes" id="UP001164746"/>
    </source>
</evidence>
<evidence type="ECO:0000256" key="4">
    <source>
        <dbReference type="ARBA" id="ARBA00023180"/>
    </source>
</evidence>
<evidence type="ECO:0000313" key="10">
    <source>
        <dbReference type="EMBL" id="WAR17859.1"/>
    </source>
</evidence>
<dbReference type="InterPro" id="IPR036179">
    <property type="entry name" value="Ig-like_dom_sf"/>
</dbReference>
<evidence type="ECO:0000256" key="6">
    <source>
        <dbReference type="SAM" id="MobiDB-lite"/>
    </source>
</evidence>
<dbReference type="SUPFAM" id="SSF48726">
    <property type="entry name" value="Immunoglobulin"/>
    <property type="match status" value="3"/>
</dbReference>
<keyword evidence="7" id="KW-0812">Transmembrane</keyword>
<keyword evidence="4" id="KW-0325">Glycoprotein</keyword>
<feature type="region of interest" description="Disordered" evidence="6">
    <location>
        <begin position="342"/>
        <end position="361"/>
    </location>
</feature>
<feature type="domain" description="Ig-like" evidence="9">
    <location>
        <begin position="450"/>
        <end position="552"/>
    </location>
</feature>
<feature type="chain" id="PRO_5046565730" description="Ig-like domain-containing protein" evidence="8">
    <location>
        <begin position="28"/>
        <end position="565"/>
    </location>
</feature>
<dbReference type="SMART" id="SM00409">
    <property type="entry name" value="IG"/>
    <property type="match status" value="3"/>
</dbReference>
<feature type="non-terminal residue" evidence="10">
    <location>
        <position position="1"/>
    </location>
</feature>
<feature type="signal peptide" evidence="8">
    <location>
        <begin position="1"/>
        <end position="27"/>
    </location>
</feature>
<keyword evidence="8" id="KW-0732">Signal</keyword>
<evidence type="ECO:0000256" key="5">
    <source>
        <dbReference type="ARBA" id="ARBA00023319"/>
    </source>
</evidence>
<dbReference type="Pfam" id="PF08205">
    <property type="entry name" value="C2-set_2"/>
    <property type="match status" value="2"/>
</dbReference>
<sequence>MVHQMNWYNMSSLKALVLFLSLLNTNGMELVLRKSQEEVDEFQPLTLICELVMLHPVRMIDWINNGKTEFSMERHCSSEIYSTKDYNISCVSYHQYNLTINNVTRRIHGDIWYCREEYYLDTQSNDVEVQVKVPISNISLFNDKQFVTVSENKSALVQCVSHGGIPAGQITWIYDKGTPDDVILPSSVEVTHPRTQFVTAYEDKSVYFECVTSHGYPASSITWYKMTNGSEVIISADGSSITEMNDRTIVTKSWVSLTFSILDDWTFVYCTANNSAGTLTSRNRAAVHVHQVTENFKMDNSHYDSTLAKAAVGLSSITGTALVFLIVGCLIFMKLRSSKANPRENAHDSGHSNQANDQGEDTTSIRVNLNTKGMDVILRKSQKVDNEFHSLTLICDRMVLHPFSMINWISNGNTELSMGRRKNHGDIWYCREDHFLESQSNDVEIQVKVPISNISLLTETQFVTVSENESALIQCVCHGGIPAGQITWFYDKGTPDDVSDDVILTEMNKETITQTDNTVTTQSYVALEANTALIGTSLYCKANNDNFNRLFSNGTLIAVLLLPSS</sequence>
<dbReference type="InterPro" id="IPR013783">
    <property type="entry name" value="Ig-like_fold"/>
</dbReference>
<reference evidence="10" key="1">
    <citation type="submission" date="2022-11" db="EMBL/GenBank/DDBJ databases">
        <title>Centuries of genome instability and evolution in soft-shell clam transmissible cancer (bioRxiv).</title>
        <authorList>
            <person name="Hart S.F.M."/>
            <person name="Yonemitsu M.A."/>
            <person name="Giersch R.M."/>
            <person name="Beal B.F."/>
            <person name="Arriagada G."/>
            <person name="Davis B.W."/>
            <person name="Ostrander E.A."/>
            <person name="Goff S.P."/>
            <person name="Metzger M.J."/>
        </authorList>
    </citation>
    <scope>NUCLEOTIDE SEQUENCE</scope>
    <source>
        <strain evidence="10">MELC-2E11</strain>
        <tissue evidence="10">Siphon/mantle</tissue>
    </source>
</reference>
<dbReference type="InterPro" id="IPR007110">
    <property type="entry name" value="Ig-like_dom"/>
</dbReference>
<dbReference type="PANTHER" id="PTHR11640">
    <property type="entry name" value="NEPHRIN"/>
    <property type="match status" value="1"/>
</dbReference>